<keyword evidence="6" id="KW-0010">Activator</keyword>
<evidence type="ECO:0000256" key="3">
    <source>
        <dbReference type="ARBA" id="ARBA00022605"/>
    </source>
</evidence>
<evidence type="ECO:0000256" key="4">
    <source>
        <dbReference type="ARBA" id="ARBA00023015"/>
    </source>
</evidence>
<feature type="compositionally biased region" description="Polar residues" evidence="12">
    <location>
        <begin position="407"/>
        <end position="418"/>
    </location>
</feature>
<keyword evidence="4" id="KW-0805">Transcription regulation</keyword>
<evidence type="ECO:0000256" key="1">
    <source>
        <dbReference type="ARBA" id="ARBA00004123"/>
    </source>
</evidence>
<evidence type="ECO:0000256" key="9">
    <source>
        <dbReference type="ARBA" id="ARBA00061302"/>
    </source>
</evidence>
<evidence type="ECO:0000256" key="10">
    <source>
        <dbReference type="ARBA" id="ARBA00073680"/>
    </source>
</evidence>
<evidence type="ECO:0000256" key="5">
    <source>
        <dbReference type="ARBA" id="ARBA00023125"/>
    </source>
</evidence>
<dbReference type="PROSITE" id="PS50217">
    <property type="entry name" value="BZIP"/>
    <property type="match status" value="1"/>
</dbReference>
<evidence type="ECO:0000313" key="14">
    <source>
        <dbReference type="EMBL" id="KZL80239.1"/>
    </source>
</evidence>
<dbReference type="InterPro" id="IPR046347">
    <property type="entry name" value="bZIP_sf"/>
</dbReference>
<dbReference type="InterPro" id="IPR004827">
    <property type="entry name" value="bZIP"/>
</dbReference>
<dbReference type="GO" id="GO:0005634">
    <property type="term" value="C:nucleus"/>
    <property type="evidence" value="ECO:0007669"/>
    <property type="project" value="UniProtKB-SubCell"/>
</dbReference>
<evidence type="ECO:0000256" key="8">
    <source>
        <dbReference type="ARBA" id="ARBA00023242"/>
    </source>
</evidence>
<protein>
    <recommendedName>
        <fullName evidence="10">Cross-pathway control protein 1</fullName>
    </recommendedName>
</protein>
<evidence type="ECO:0000256" key="12">
    <source>
        <dbReference type="SAM" id="MobiDB-lite"/>
    </source>
</evidence>
<comment type="subunit">
    <text evidence="2">Binds DNA as a dimer.</text>
</comment>
<feature type="region of interest" description="Disordered" evidence="12">
    <location>
        <begin position="100"/>
        <end position="134"/>
    </location>
</feature>
<keyword evidence="11" id="KW-0175">Coiled coil</keyword>
<dbReference type="FunFam" id="3.30.160.60:FF:001491">
    <property type="entry name" value="Cross-pathway control protein A"/>
    <property type="match status" value="1"/>
</dbReference>
<organism evidence="14 15">
    <name type="scientific">Colletotrichum incanum</name>
    <name type="common">Soybean anthracnose fungus</name>
    <dbReference type="NCBI Taxonomy" id="1573173"/>
    <lineage>
        <taxon>Eukaryota</taxon>
        <taxon>Fungi</taxon>
        <taxon>Dikarya</taxon>
        <taxon>Ascomycota</taxon>
        <taxon>Pezizomycotina</taxon>
        <taxon>Sordariomycetes</taxon>
        <taxon>Hypocreomycetidae</taxon>
        <taxon>Glomerellales</taxon>
        <taxon>Glomerellaceae</taxon>
        <taxon>Colletotrichum</taxon>
        <taxon>Colletotrichum spaethianum species complex</taxon>
    </lineage>
</organism>
<feature type="compositionally biased region" description="Polar residues" evidence="12">
    <location>
        <begin position="234"/>
        <end position="243"/>
    </location>
</feature>
<feature type="compositionally biased region" description="Polar residues" evidence="12">
    <location>
        <begin position="366"/>
        <end position="381"/>
    </location>
</feature>
<evidence type="ECO:0000256" key="2">
    <source>
        <dbReference type="ARBA" id="ARBA00011195"/>
    </source>
</evidence>
<dbReference type="EMBL" id="LFIW01001960">
    <property type="protein sequence ID" value="KZL80239.1"/>
    <property type="molecule type" value="Genomic_DNA"/>
</dbReference>
<dbReference type="GO" id="GO:0008652">
    <property type="term" value="P:amino acid biosynthetic process"/>
    <property type="evidence" value="ECO:0007669"/>
    <property type="project" value="UniProtKB-KW"/>
</dbReference>
<dbReference type="Gene3D" id="3.30.160.60">
    <property type="entry name" value="Classic Zinc Finger"/>
    <property type="match status" value="1"/>
</dbReference>
<evidence type="ECO:0000256" key="11">
    <source>
        <dbReference type="SAM" id="Coils"/>
    </source>
</evidence>
<feature type="compositionally biased region" description="Low complexity" evidence="12">
    <location>
        <begin position="336"/>
        <end position="347"/>
    </location>
</feature>
<evidence type="ECO:0000259" key="13">
    <source>
        <dbReference type="PROSITE" id="PS50217"/>
    </source>
</evidence>
<proteinExistence type="inferred from homology"/>
<name>A0A167AKC7_COLIC</name>
<dbReference type="SUPFAM" id="SSF57959">
    <property type="entry name" value="Leucine zipper domain"/>
    <property type="match status" value="1"/>
</dbReference>
<feature type="region of interest" description="Disordered" evidence="12">
    <location>
        <begin position="217"/>
        <end position="243"/>
    </location>
</feature>
<gene>
    <name evidence="14" type="ORF">CI238_11790</name>
</gene>
<accession>A0A167AKC7</accession>
<comment type="similarity">
    <text evidence="9">Belongs to the bZIP family. GCN4 subfamily.</text>
</comment>
<feature type="region of interest" description="Disordered" evidence="12">
    <location>
        <begin position="330"/>
        <end position="432"/>
    </location>
</feature>
<comment type="caution">
    <text evidence="14">The sequence shown here is derived from an EMBL/GenBank/DDBJ whole genome shotgun (WGS) entry which is preliminary data.</text>
</comment>
<keyword evidence="3" id="KW-0028">Amino-acid biosynthesis</keyword>
<evidence type="ECO:0000313" key="15">
    <source>
        <dbReference type="Proteomes" id="UP000076584"/>
    </source>
</evidence>
<evidence type="ECO:0000256" key="6">
    <source>
        <dbReference type="ARBA" id="ARBA00023159"/>
    </source>
</evidence>
<dbReference type="GO" id="GO:0003700">
    <property type="term" value="F:DNA-binding transcription factor activity"/>
    <property type="evidence" value="ECO:0007669"/>
    <property type="project" value="InterPro"/>
</dbReference>
<keyword evidence="15" id="KW-1185">Reference proteome</keyword>
<reference evidence="14 15" key="1">
    <citation type="submission" date="2015-06" db="EMBL/GenBank/DDBJ databases">
        <title>Survival trade-offs in plant roots during colonization by closely related pathogenic and mutualistic fungi.</title>
        <authorList>
            <person name="Hacquard S."/>
            <person name="Kracher B."/>
            <person name="Hiruma K."/>
            <person name="Weinman A."/>
            <person name="Muench P."/>
            <person name="Garrido Oter R."/>
            <person name="Ver Loren van Themaat E."/>
            <person name="Dallerey J.-F."/>
            <person name="Damm U."/>
            <person name="Henrissat B."/>
            <person name="Lespinet O."/>
            <person name="Thon M."/>
            <person name="Kemen E."/>
            <person name="McHardy A.C."/>
            <person name="Schulze-Lefert P."/>
            <person name="O'Connell R.J."/>
        </authorList>
    </citation>
    <scope>NUCLEOTIDE SEQUENCE [LARGE SCALE GENOMIC DNA]</scope>
    <source>
        <strain evidence="14 15">MAFF 238704</strain>
    </source>
</reference>
<feature type="non-terminal residue" evidence="14">
    <location>
        <position position="1"/>
    </location>
</feature>
<dbReference type="CDD" id="cd12193">
    <property type="entry name" value="bZIP_GCN4"/>
    <property type="match status" value="1"/>
</dbReference>
<feature type="domain" description="BZIP" evidence="13">
    <location>
        <begin position="441"/>
        <end position="475"/>
    </location>
</feature>
<keyword evidence="5" id="KW-0238">DNA-binding</keyword>
<feature type="compositionally biased region" description="Low complexity" evidence="12">
    <location>
        <begin position="105"/>
        <end position="134"/>
    </location>
</feature>
<dbReference type="STRING" id="1573173.A0A167AKC7"/>
<dbReference type="GO" id="GO:0003677">
    <property type="term" value="F:DNA binding"/>
    <property type="evidence" value="ECO:0007669"/>
    <property type="project" value="UniProtKB-KW"/>
</dbReference>
<sequence length="485" mass="53165">HTFASSFSSFFSYHHHAIQKLKSIDIAREASNHALNHRFPVVPVSQLTKISSQLQATISTTQFNPSVQPTQVDLNFTTASSFSSSSPPATIQPQDFSVFTTDSQSPWLPSSSPSLPALPVHQQQFSPPEQSPQQDFVLFDQPRTSQPRHLAAQAAFGLNQRRHSSHHLRQQQVQGRIQLHQNHRVAQIQASGPRRHPRSSAVFSPAQSAQFYASSAPSSSAALNRRQRPPVPLFSQSSQDQATTKMDLQDLDLDDFTGFEGGASTTYSSPAMPSVFDLGGSTSGASNMGTVSPQDLLIQEPFMSAPNSTALTALTSPSIYDESPDFNDSYDVSPNFGTGDFDTGSGDPWFPLFPQETASIAKDAVSDNQHQQQEVDQSPATNADDLEVVEFTSSSGRRKSANSSPSGSARHSSVSGVNSRRRDKPLPPIIVEDPNDTIAMKRARNTLAARKSRERKAQRFEDLEEKIRKLEAERDHWKNVALGRS</sequence>
<dbReference type="PROSITE" id="PS00036">
    <property type="entry name" value="BZIP_BASIC"/>
    <property type="match status" value="1"/>
</dbReference>
<keyword evidence="8" id="KW-0539">Nucleus</keyword>
<comment type="subcellular location">
    <subcellularLocation>
        <location evidence="1">Nucleus</location>
    </subcellularLocation>
</comment>
<evidence type="ECO:0000256" key="7">
    <source>
        <dbReference type="ARBA" id="ARBA00023163"/>
    </source>
</evidence>
<dbReference type="Pfam" id="PF07716">
    <property type="entry name" value="bZIP_2"/>
    <property type="match status" value="1"/>
</dbReference>
<dbReference type="AlphaFoldDB" id="A0A167AKC7"/>
<feature type="coiled-coil region" evidence="11">
    <location>
        <begin position="453"/>
        <end position="480"/>
    </location>
</feature>
<keyword evidence="7" id="KW-0804">Transcription</keyword>
<dbReference type="Proteomes" id="UP000076584">
    <property type="component" value="Unassembled WGS sequence"/>
</dbReference>